<organism evidence="1 2">
    <name type="scientific">Heterostelium pallidum (strain ATCC 26659 / Pp 5 / PN500)</name>
    <name type="common">Cellular slime mold</name>
    <name type="synonym">Polysphondylium pallidum</name>
    <dbReference type="NCBI Taxonomy" id="670386"/>
    <lineage>
        <taxon>Eukaryota</taxon>
        <taxon>Amoebozoa</taxon>
        <taxon>Evosea</taxon>
        <taxon>Eumycetozoa</taxon>
        <taxon>Dictyostelia</taxon>
        <taxon>Acytosteliales</taxon>
        <taxon>Acytosteliaceae</taxon>
        <taxon>Heterostelium</taxon>
    </lineage>
</organism>
<dbReference type="RefSeq" id="XP_020436777.1">
    <property type="nucleotide sequence ID" value="XM_020572660.1"/>
</dbReference>
<gene>
    <name evidence="1" type="ORF">PPL_01654</name>
</gene>
<proteinExistence type="predicted"/>
<dbReference type="Proteomes" id="UP000001396">
    <property type="component" value="Unassembled WGS sequence"/>
</dbReference>
<accession>D3B040</accession>
<dbReference type="AlphaFoldDB" id="D3B040"/>
<dbReference type="EMBL" id="ADBJ01000008">
    <property type="protein sequence ID" value="EFA84664.1"/>
    <property type="molecule type" value="Genomic_DNA"/>
</dbReference>
<reference evidence="1 2" key="1">
    <citation type="journal article" date="2011" name="Genome Res.">
        <title>Phylogeny-wide analysis of social amoeba genomes highlights ancient origins for complex intercellular communication.</title>
        <authorList>
            <person name="Heidel A.J."/>
            <person name="Lawal H.M."/>
            <person name="Felder M."/>
            <person name="Schilde C."/>
            <person name="Helps N.R."/>
            <person name="Tunggal B."/>
            <person name="Rivero F."/>
            <person name="John U."/>
            <person name="Schleicher M."/>
            <person name="Eichinger L."/>
            <person name="Platzer M."/>
            <person name="Noegel A.A."/>
            <person name="Schaap P."/>
            <person name="Gloeckner G."/>
        </authorList>
    </citation>
    <scope>NUCLEOTIDE SEQUENCE [LARGE SCALE GENOMIC DNA]</scope>
    <source>
        <strain evidence="2">ATCC 26659 / Pp 5 / PN500</strain>
    </source>
</reference>
<comment type="caution">
    <text evidence="1">The sequence shown here is derived from an EMBL/GenBank/DDBJ whole genome shotgun (WGS) entry which is preliminary data.</text>
</comment>
<evidence type="ECO:0000313" key="2">
    <source>
        <dbReference type="Proteomes" id="UP000001396"/>
    </source>
</evidence>
<evidence type="ECO:0000313" key="1">
    <source>
        <dbReference type="EMBL" id="EFA84664.1"/>
    </source>
</evidence>
<sequence>MNIVDDCFFVLNQIDSQIENETNTIWNDLSLTTKIDIHSKFLDLLALNYKDINTLLFQFIKDLYRNHKNEIDEQQNILKPIWKRFRKNKDLDIRLSCLKLIVLILKEEPSKRKDKFLPIAACIIELADSSNFKYISISYNAKYVQDFKEKYLNCLFSQYLKTNDKDVQQWESEKPHFTHIITTIVTNRKVRDQYLLMASY</sequence>
<protein>
    <submittedName>
        <fullName evidence="1">Uncharacterized protein</fullName>
    </submittedName>
</protein>
<dbReference type="GeneID" id="31357183"/>
<dbReference type="InParanoid" id="D3B040"/>
<dbReference type="SUPFAM" id="SSF48371">
    <property type="entry name" value="ARM repeat"/>
    <property type="match status" value="1"/>
</dbReference>
<name>D3B040_HETP5</name>
<keyword evidence="2" id="KW-1185">Reference proteome</keyword>
<dbReference type="InterPro" id="IPR016024">
    <property type="entry name" value="ARM-type_fold"/>
</dbReference>